<feature type="active site" description="Proton donor" evidence="10">
    <location>
        <position position="554"/>
    </location>
</feature>
<feature type="disulfide bond" evidence="12">
    <location>
        <begin position="494"/>
        <end position="541"/>
    </location>
</feature>
<dbReference type="EC" id="3.2.1.-" evidence="13"/>
<dbReference type="Gene3D" id="1.50.10.10">
    <property type="match status" value="1"/>
</dbReference>
<keyword evidence="4 11" id="KW-0479">Metal-binding</keyword>
<evidence type="ECO:0000256" key="4">
    <source>
        <dbReference type="ARBA" id="ARBA00022723"/>
    </source>
</evidence>
<evidence type="ECO:0000313" key="15">
    <source>
        <dbReference type="EMBL" id="KAF5356345.1"/>
    </source>
</evidence>
<comment type="cofactor">
    <cofactor evidence="1 11">
        <name>Ca(2+)</name>
        <dbReference type="ChEBI" id="CHEBI:29108"/>
    </cofactor>
</comment>
<dbReference type="Proteomes" id="UP000559027">
    <property type="component" value="Unassembled WGS sequence"/>
</dbReference>
<dbReference type="SUPFAM" id="SSF48225">
    <property type="entry name" value="Seven-hairpin glycosidases"/>
    <property type="match status" value="1"/>
</dbReference>
<keyword evidence="16" id="KW-1185">Reference proteome</keyword>
<keyword evidence="6 11" id="KW-0106">Calcium</keyword>
<dbReference type="PRINTS" id="PR00747">
    <property type="entry name" value="GLYHDRLASE47"/>
</dbReference>
<comment type="pathway">
    <text evidence="2">Protein modification; protein glycosylation.</text>
</comment>
<gene>
    <name evidence="15" type="ORF">D9756_004408</name>
</gene>
<feature type="transmembrane region" description="Helical" evidence="14">
    <location>
        <begin position="139"/>
        <end position="158"/>
    </location>
</feature>
<keyword evidence="7 12" id="KW-1015">Disulfide bond</keyword>
<dbReference type="GO" id="GO:0036503">
    <property type="term" value="P:ERAD pathway"/>
    <property type="evidence" value="ECO:0007669"/>
    <property type="project" value="UniProtKB-ARBA"/>
</dbReference>
<dbReference type="InterPro" id="IPR036026">
    <property type="entry name" value="Seven-hairpin_glycosidases"/>
</dbReference>
<evidence type="ECO:0000256" key="9">
    <source>
        <dbReference type="ARBA" id="ARBA00048605"/>
    </source>
</evidence>
<dbReference type="GO" id="GO:0005975">
    <property type="term" value="P:carbohydrate metabolic process"/>
    <property type="evidence" value="ECO:0007669"/>
    <property type="project" value="InterPro"/>
</dbReference>
<dbReference type="InterPro" id="IPR050749">
    <property type="entry name" value="Glycosyl_Hydrolase_47"/>
</dbReference>
<keyword evidence="14" id="KW-0812">Transmembrane</keyword>
<dbReference type="EMBL" id="JAACJO010000007">
    <property type="protein sequence ID" value="KAF5356345.1"/>
    <property type="molecule type" value="Genomic_DNA"/>
</dbReference>
<dbReference type="AlphaFoldDB" id="A0A8H5LDT2"/>
<protein>
    <recommendedName>
        <fullName evidence="13">alpha-1,2-Mannosidase</fullName>
        <ecNumber evidence="13">3.2.1.-</ecNumber>
    </recommendedName>
</protein>
<keyword evidence="14" id="KW-0472">Membrane</keyword>
<dbReference type="InterPro" id="IPR001382">
    <property type="entry name" value="Glyco_hydro_47"/>
</dbReference>
<evidence type="ECO:0000256" key="5">
    <source>
        <dbReference type="ARBA" id="ARBA00022801"/>
    </source>
</evidence>
<evidence type="ECO:0000256" key="14">
    <source>
        <dbReference type="SAM" id="Phobius"/>
    </source>
</evidence>
<evidence type="ECO:0000256" key="2">
    <source>
        <dbReference type="ARBA" id="ARBA00004922"/>
    </source>
</evidence>
<feature type="binding site" evidence="11">
    <location>
        <position position="684"/>
    </location>
    <ligand>
        <name>Ca(2+)</name>
        <dbReference type="ChEBI" id="CHEBI:29108"/>
    </ligand>
</feature>
<keyword evidence="5 13" id="KW-0378">Hydrolase</keyword>
<evidence type="ECO:0000256" key="7">
    <source>
        <dbReference type="ARBA" id="ARBA00023157"/>
    </source>
</evidence>
<reference evidence="15 16" key="1">
    <citation type="journal article" date="2020" name="ISME J.">
        <title>Uncovering the hidden diversity of litter-decomposition mechanisms in mushroom-forming fungi.</title>
        <authorList>
            <person name="Floudas D."/>
            <person name="Bentzer J."/>
            <person name="Ahren D."/>
            <person name="Johansson T."/>
            <person name="Persson P."/>
            <person name="Tunlid A."/>
        </authorList>
    </citation>
    <scope>NUCLEOTIDE SEQUENCE [LARGE SCALE GENOMIC DNA]</scope>
    <source>
        <strain evidence="15 16">CBS 146.42</strain>
    </source>
</reference>
<sequence length="701" mass="80874">MRNCGIIYKVPWAASLLTAQGHKCQRRYPTLYSTLVLQVRQRPSNTSLDYREPRCFLLQTQTGSWRPYLERVTSYVAFDISRAYQLAKRPKSRRMAEYYELEESALRHRRMDVEDRTNGFRVVDDYHPLKPKRRRIFTFRRVLLAILTLVVLVVLHKFEYVRLPYPSFTDSWNPLPTGGSATSGPDVKKRDAVVEAFRHSWLAYEQDAMGADEYHPLSHQGSNFSSHGSVGYMVIDAIDTMYLMGLKEEYQRARSWMATQHTFDRDGNFNTFETTIRILGGLLSIYHLTKDRLYLDKATDLANRMLPVFDTPSGLALSMANLGLQQAVDDPGSAGLISTAEATTLQLEFRYLSHLTENPIYWDKAEKAMRVLRAAKQPSNLVPIYMNANSGLFIDSEIRLGSRGDSYYEYLLKQYLQTNKTEHVYREMYDAAMQGIHDKLLVKGVKKGLTFTAELIPTHSQAAKEYVYPSRFISPPSKRFRKYTLQRKQDHLVCFLGGSLMLGATTAGTRVEKVSRPPREHQLTNGGKRDWQTGYELIETCVDTHNTATGLSPEIAYFYSPEEAERRGAEIKADWYIKNARPGAWPVYDARYILRPETVESIFLAYRLTGNSRYRKIGWRIFQSIEKHCRLDEGGYSSILNVDDVNSKKDDKMETFWLAETLKYLYLLFEDESVIPLDKYVFNTEAHPLPIFMPNHPLADF</sequence>
<evidence type="ECO:0000256" key="3">
    <source>
        <dbReference type="ARBA" id="ARBA00007658"/>
    </source>
</evidence>
<dbReference type="Pfam" id="PF01532">
    <property type="entry name" value="Glyco_hydro_47"/>
    <property type="match status" value="1"/>
</dbReference>
<evidence type="ECO:0000256" key="1">
    <source>
        <dbReference type="ARBA" id="ARBA00001913"/>
    </source>
</evidence>
<keyword evidence="13" id="KW-0326">Glycosidase</keyword>
<evidence type="ECO:0000256" key="11">
    <source>
        <dbReference type="PIRSR" id="PIRSR601382-2"/>
    </source>
</evidence>
<proteinExistence type="inferred from homology"/>
<comment type="catalytic activity">
    <reaction evidence="9">
        <text>N(4)-(alpha-D-Man-(1-&gt;2)-alpha-D-Man-(1-&gt;2)-alpha-D-Man-(1-&gt;3)-[alpha-D-Man-(1-&gt;2)-alpha-D-Man-(1-&gt;3)-[alpha-D-Man-(1-&gt;2)-alpha-D-Man-(1-&gt;6)]-alpha-D-Man-(1-&gt;6)]-beta-D-Man-(1-&gt;4)-beta-D-GlcNAc-(1-&gt;4)-beta-D-GlcNAc)-L-asparaginyl-[protein] (N-glucan mannose isomer 9A1,2,3B1,2,3) + 4 H2O = N(4)-(alpha-D-Man-(1-&gt;3)-[alpha-D-Man-(1-&gt;3)-[alpha-D-Man-(1-&gt;6)]-alpha-D-Man-(1-&gt;6)]-beta-D-Man-(1-&gt;4)-beta-D-GlcNAc-(1-&gt;4)-beta-D-GlcNAc)-L-asparaginyl-[protein] (N-glucan mannose isomer 5A1,2) + 4 beta-D-mannose</text>
        <dbReference type="Rhea" id="RHEA:56008"/>
        <dbReference type="Rhea" id="RHEA-COMP:14356"/>
        <dbReference type="Rhea" id="RHEA-COMP:14367"/>
        <dbReference type="ChEBI" id="CHEBI:15377"/>
        <dbReference type="ChEBI" id="CHEBI:28563"/>
        <dbReference type="ChEBI" id="CHEBI:59087"/>
        <dbReference type="ChEBI" id="CHEBI:139493"/>
        <dbReference type="EC" id="3.2.1.113"/>
    </reaction>
</comment>
<dbReference type="GO" id="GO:0004571">
    <property type="term" value="F:mannosyl-oligosaccharide 1,2-alpha-mannosidase activity"/>
    <property type="evidence" value="ECO:0007669"/>
    <property type="project" value="UniProtKB-EC"/>
</dbReference>
<keyword evidence="14" id="KW-1133">Transmembrane helix</keyword>
<dbReference type="GO" id="GO:0005783">
    <property type="term" value="C:endoplasmic reticulum"/>
    <property type="evidence" value="ECO:0007669"/>
    <property type="project" value="TreeGrafter"/>
</dbReference>
<dbReference type="PANTHER" id="PTHR11742">
    <property type="entry name" value="MANNOSYL-OLIGOSACCHARIDE ALPHA-1,2-MANNOSIDASE-RELATED"/>
    <property type="match status" value="1"/>
</dbReference>
<comment type="catalytic activity">
    <reaction evidence="8">
        <text>N(4)-(alpha-D-Man-(1-&gt;2)-alpha-D-Man-(1-&gt;2)-alpha-D-Man-(1-&gt;3)-[alpha-D-Man-(1-&gt;3)-[alpha-D-Man-(1-&gt;2)-alpha-D-Man-(1-&gt;6)]-alpha-D-Man-(1-&gt;6)]-beta-D-Man-(1-&gt;4)-beta-D-GlcNAc-(1-&gt;4)-beta-D-GlcNAc)-L-asparaginyl-[protein] (N-glucan mannose isomer 8A1,2,3B1,3) + 3 H2O = N(4)-(alpha-D-Man-(1-&gt;3)-[alpha-D-Man-(1-&gt;3)-[alpha-D-Man-(1-&gt;6)]-alpha-D-Man-(1-&gt;6)]-beta-D-Man-(1-&gt;4)-beta-D-GlcNAc-(1-&gt;4)-beta-D-GlcNAc)-L-asparaginyl-[protein] (N-glucan mannose isomer 5A1,2) + 3 beta-D-mannose</text>
        <dbReference type="Rhea" id="RHEA:56028"/>
        <dbReference type="Rhea" id="RHEA-COMP:14358"/>
        <dbReference type="Rhea" id="RHEA-COMP:14367"/>
        <dbReference type="ChEBI" id="CHEBI:15377"/>
        <dbReference type="ChEBI" id="CHEBI:28563"/>
        <dbReference type="ChEBI" id="CHEBI:59087"/>
        <dbReference type="ChEBI" id="CHEBI:60628"/>
        <dbReference type="EC" id="3.2.1.113"/>
    </reaction>
</comment>
<organism evidence="15 16">
    <name type="scientific">Leucocoprinus leucothites</name>
    <dbReference type="NCBI Taxonomy" id="201217"/>
    <lineage>
        <taxon>Eukaryota</taxon>
        <taxon>Fungi</taxon>
        <taxon>Dikarya</taxon>
        <taxon>Basidiomycota</taxon>
        <taxon>Agaricomycotina</taxon>
        <taxon>Agaricomycetes</taxon>
        <taxon>Agaricomycetidae</taxon>
        <taxon>Agaricales</taxon>
        <taxon>Agaricineae</taxon>
        <taxon>Agaricaceae</taxon>
        <taxon>Leucocoprinus</taxon>
    </lineage>
</organism>
<evidence type="ECO:0000313" key="16">
    <source>
        <dbReference type="Proteomes" id="UP000559027"/>
    </source>
</evidence>
<dbReference type="OrthoDB" id="8118055at2759"/>
<comment type="caution">
    <text evidence="15">The sequence shown here is derived from an EMBL/GenBank/DDBJ whole genome shotgun (WGS) entry which is preliminary data.</text>
</comment>
<comment type="similarity">
    <text evidence="3 13">Belongs to the glycosyl hydrolase 47 family.</text>
</comment>
<evidence type="ECO:0000256" key="12">
    <source>
        <dbReference type="PIRSR" id="PIRSR601382-3"/>
    </source>
</evidence>
<dbReference type="GO" id="GO:0005509">
    <property type="term" value="F:calcium ion binding"/>
    <property type="evidence" value="ECO:0007669"/>
    <property type="project" value="InterPro"/>
</dbReference>
<dbReference type="InterPro" id="IPR012341">
    <property type="entry name" value="6hp_glycosidase-like_sf"/>
</dbReference>
<evidence type="ECO:0000256" key="6">
    <source>
        <dbReference type="ARBA" id="ARBA00022837"/>
    </source>
</evidence>
<dbReference type="PANTHER" id="PTHR11742:SF55">
    <property type="entry name" value="ENDOPLASMIC RETICULUM MANNOSYL-OLIGOSACCHARIDE 1,2-ALPHA-MANNOSIDASE"/>
    <property type="match status" value="1"/>
</dbReference>
<dbReference type="GO" id="GO:0016020">
    <property type="term" value="C:membrane"/>
    <property type="evidence" value="ECO:0007669"/>
    <property type="project" value="InterPro"/>
</dbReference>
<evidence type="ECO:0000256" key="8">
    <source>
        <dbReference type="ARBA" id="ARBA00047669"/>
    </source>
</evidence>
<feature type="active site" description="Proton donor" evidence="10">
    <location>
        <position position="273"/>
    </location>
</feature>
<evidence type="ECO:0000256" key="13">
    <source>
        <dbReference type="RuleBase" id="RU361193"/>
    </source>
</evidence>
<feature type="active site" evidence="10">
    <location>
        <position position="405"/>
    </location>
</feature>
<evidence type="ECO:0000256" key="10">
    <source>
        <dbReference type="PIRSR" id="PIRSR601382-1"/>
    </source>
</evidence>
<accession>A0A8H5LDT2</accession>
<feature type="active site" evidence="10">
    <location>
        <position position="597"/>
    </location>
</feature>
<name>A0A8H5LDT2_9AGAR</name>